<dbReference type="HOGENOM" id="CLU_1632113_0_0_0"/>
<evidence type="ECO:0000313" key="2">
    <source>
        <dbReference type="Proteomes" id="UP000030700"/>
    </source>
</evidence>
<dbReference type="STRING" id="1499966.U14_02594"/>
<sequence>MMEHEKATNFETLRHIMLVRNLLDNIIVELLKRAEGHDQSKLEEPELSTFAEYTSKLAQCTFGSDEYTQFIAEMKPALDHHYAANRHHPEHFRDEVDAASGQSPVDRMNLVDLIEMLCDWKASTMRHRDGDIMKSIAVSRERFLLSDQVVNILKNTVSILEE</sequence>
<dbReference type="AlphaFoldDB" id="A0A081BLT5"/>
<reference evidence="1 2" key="1">
    <citation type="journal article" date="2015" name="PeerJ">
        <title>First genomic representation of candidate bacterial phylum KSB3 points to enhanced environmental sensing as a trigger of wastewater bulking.</title>
        <authorList>
            <person name="Sekiguchi Y."/>
            <person name="Ohashi A."/>
            <person name="Parks D.H."/>
            <person name="Yamauchi T."/>
            <person name="Tyson G.W."/>
            <person name="Hugenholtz P."/>
        </authorList>
    </citation>
    <scope>NUCLEOTIDE SEQUENCE [LARGE SCALE GENOMIC DNA]</scope>
</reference>
<name>A0A081BLT5_9BACT</name>
<dbReference type="Proteomes" id="UP000030700">
    <property type="component" value="Unassembled WGS sequence"/>
</dbReference>
<protein>
    <submittedName>
        <fullName evidence="1">Uncharacterized protein</fullName>
    </submittedName>
</protein>
<dbReference type="InterPro" id="IPR043721">
    <property type="entry name" value="DUF5662"/>
</dbReference>
<dbReference type="Pfam" id="PF18907">
    <property type="entry name" value="DUF5662"/>
    <property type="match status" value="1"/>
</dbReference>
<evidence type="ECO:0000313" key="1">
    <source>
        <dbReference type="EMBL" id="GAK51351.1"/>
    </source>
</evidence>
<accession>A0A081BLT5</accession>
<dbReference type="EMBL" id="DF820457">
    <property type="protein sequence ID" value="GAK51351.1"/>
    <property type="molecule type" value="Genomic_DNA"/>
</dbReference>
<gene>
    <name evidence="1" type="ORF">U14_02594</name>
</gene>
<proteinExistence type="predicted"/>
<keyword evidence="2" id="KW-1185">Reference proteome</keyword>
<organism evidence="1 2">
    <name type="scientific">Candidatus Moduliflexus flocculans</name>
    <dbReference type="NCBI Taxonomy" id="1499966"/>
    <lineage>
        <taxon>Bacteria</taxon>
        <taxon>Candidatus Moduliflexota</taxon>
        <taxon>Candidatus Moduliflexia</taxon>
        <taxon>Candidatus Moduliflexales</taxon>
        <taxon>Candidatus Moduliflexaceae</taxon>
    </lineage>
</organism>